<dbReference type="AlphaFoldDB" id="A0AAP0PDG5"/>
<evidence type="ECO:0000256" key="1">
    <source>
        <dbReference type="SAM" id="Phobius"/>
    </source>
</evidence>
<protein>
    <submittedName>
        <fullName evidence="2">Uncharacterized protein</fullName>
    </submittedName>
</protein>
<keyword evidence="1" id="KW-0812">Transmembrane</keyword>
<reference evidence="2 3" key="1">
    <citation type="submission" date="2024-01" db="EMBL/GenBank/DDBJ databases">
        <title>Genome assemblies of Stephania.</title>
        <authorList>
            <person name="Yang L."/>
        </authorList>
    </citation>
    <scope>NUCLEOTIDE SEQUENCE [LARGE SCALE GENOMIC DNA]</scope>
    <source>
        <strain evidence="2">JXDWG</strain>
        <tissue evidence="2">Leaf</tissue>
    </source>
</reference>
<feature type="transmembrane region" description="Helical" evidence="1">
    <location>
        <begin position="23"/>
        <end position="47"/>
    </location>
</feature>
<keyword evidence="3" id="KW-1185">Reference proteome</keyword>
<dbReference type="Proteomes" id="UP001419268">
    <property type="component" value="Unassembled WGS sequence"/>
</dbReference>
<evidence type="ECO:0000313" key="3">
    <source>
        <dbReference type="Proteomes" id="UP001419268"/>
    </source>
</evidence>
<organism evidence="2 3">
    <name type="scientific">Stephania cephalantha</name>
    <dbReference type="NCBI Taxonomy" id="152367"/>
    <lineage>
        <taxon>Eukaryota</taxon>
        <taxon>Viridiplantae</taxon>
        <taxon>Streptophyta</taxon>
        <taxon>Embryophyta</taxon>
        <taxon>Tracheophyta</taxon>
        <taxon>Spermatophyta</taxon>
        <taxon>Magnoliopsida</taxon>
        <taxon>Ranunculales</taxon>
        <taxon>Menispermaceae</taxon>
        <taxon>Menispermoideae</taxon>
        <taxon>Cissampelideae</taxon>
        <taxon>Stephania</taxon>
    </lineage>
</organism>
<gene>
    <name evidence="2" type="ORF">Scep_010614</name>
</gene>
<accession>A0AAP0PDG5</accession>
<dbReference type="EMBL" id="JBBNAG010000004">
    <property type="protein sequence ID" value="KAK9140933.1"/>
    <property type="molecule type" value="Genomic_DNA"/>
</dbReference>
<sequence length="82" mass="9057">MTCESHVDPKQILLSALSYRERAANICILCYLNAEAIMAAVVSVLFFRNPITVIGMIGFVVTIMEVVAYSEVKKRSRGVAPH</sequence>
<proteinExistence type="predicted"/>
<keyword evidence="1" id="KW-1133">Transmembrane helix</keyword>
<feature type="transmembrane region" description="Helical" evidence="1">
    <location>
        <begin position="53"/>
        <end position="72"/>
    </location>
</feature>
<name>A0AAP0PDG5_9MAGN</name>
<evidence type="ECO:0000313" key="2">
    <source>
        <dbReference type="EMBL" id="KAK9140933.1"/>
    </source>
</evidence>
<keyword evidence="1" id="KW-0472">Membrane</keyword>
<comment type="caution">
    <text evidence="2">The sequence shown here is derived from an EMBL/GenBank/DDBJ whole genome shotgun (WGS) entry which is preliminary data.</text>
</comment>